<dbReference type="Pfam" id="PF01590">
    <property type="entry name" value="GAF"/>
    <property type="match status" value="1"/>
</dbReference>
<dbReference type="InterPro" id="IPR016132">
    <property type="entry name" value="Phyto_chromo_attachment"/>
</dbReference>
<dbReference type="PANTHER" id="PTHR43047">
    <property type="entry name" value="TWO-COMPONENT HISTIDINE PROTEIN KINASE"/>
    <property type="match status" value="1"/>
</dbReference>
<evidence type="ECO:0000256" key="8">
    <source>
        <dbReference type="ARBA" id="ARBA00022692"/>
    </source>
</evidence>
<keyword evidence="9" id="KW-0418">Kinase</keyword>
<dbReference type="Pfam" id="PF05231">
    <property type="entry name" value="MASE1"/>
    <property type="match status" value="1"/>
</dbReference>
<dbReference type="SMART" id="SM00387">
    <property type="entry name" value="HATPase_c"/>
    <property type="match status" value="1"/>
</dbReference>
<dbReference type="PRINTS" id="PR00344">
    <property type="entry name" value="BCTRLSENSOR"/>
</dbReference>
<evidence type="ECO:0000256" key="3">
    <source>
        <dbReference type="ARBA" id="ARBA00006402"/>
    </source>
</evidence>
<protein>
    <recommendedName>
        <fullName evidence="4">histidine kinase</fullName>
        <ecNumber evidence="4">2.7.13.3</ecNumber>
    </recommendedName>
</protein>
<comment type="subcellular location">
    <subcellularLocation>
        <location evidence="2">Cell membrane</location>
        <topology evidence="2">Multi-pass membrane protein</topology>
    </subcellularLocation>
</comment>
<keyword evidence="12 13" id="KW-0472">Membrane</keyword>
<evidence type="ECO:0000259" key="15">
    <source>
        <dbReference type="PROSITE" id="PS50109"/>
    </source>
</evidence>
<dbReference type="RefSeq" id="WP_006104558.1">
    <property type="nucleotide sequence ID" value="NZ_DS989865.1"/>
</dbReference>
<dbReference type="Pfam" id="PF02518">
    <property type="entry name" value="HATPase_c"/>
    <property type="match status" value="1"/>
</dbReference>
<feature type="domain" description="Histidine kinase" evidence="15">
    <location>
        <begin position="534"/>
        <end position="750"/>
    </location>
</feature>
<organism evidence="16 17">
    <name type="scientific">Coleofasciculus chthonoplastes PCC 7420</name>
    <dbReference type="NCBI Taxonomy" id="118168"/>
    <lineage>
        <taxon>Bacteria</taxon>
        <taxon>Bacillati</taxon>
        <taxon>Cyanobacteriota</taxon>
        <taxon>Cyanophyceae</taxon>
        <taxon>Coleofasciculales</taxon>
        <taxon>Coleofasciculaceae</taxon>
        <taxon>Coleofasciculus</taxon>
    </lineage>
</organism>
<dbReference type="InterPro" id="IPR003018">
    <property type="entry name" value="GAF"/>
</dbReference>
<dbReference type="PROSITE" id="PS50109">
    <property type="entry name" value="HIS_KIN"/>
    <property type="match status" value="1"/>
</dbReference>
<feature type="transmembrane region" description="Helical" evidence="13">
    <location>
        <begin position="79"/>
        <end position="112"/>
    </location>
</feature>
<dbReference type="EMBL" id="DS989865">
    <property type="protein sequence ID" value="EDX72281.1"/>
    <property type="molecule type" value="Genomic_DNA"/>
</dbReference>
<dbReference type="AlphaFoldDB" id="B4W0H5"/>
<dbReference type="SUPFAM" id="SSF47384">
    <property type="entry name" value="Homodimeric domain of signal transducing histidine kinase"/>
    <property type="match status" value="1"/>
</dbReference>
<evidence type="ECO:0000259" key="14">
    <source>
        <dbReference type="PROSITE" id="PS50046"/>
    </source>
</evidence>
<dbReference type="Gene3D" id="3.30.565.10">
    <property type="entry name" value="Histidine kinase-like ATPase, C-terminal domain"/>
    <property type="match status" value="1"/>
</dbReference>
<accession>B4W0H5</accession>
<dbReference type="InterPro" id="IPR007895">
    <property type="entry name" value="MASE1"/>
</dbReference>
<reference evidence="16 17" key="1">
    <citation type="submission" date="2008-07" db="EMBL/GenBank/DDBJ databases">
        <authorList>
            <person name="Tandeau de Marsac N."/>
            <person name="Ferriera S."/>
            <person name="Johnson J."/>
            <person name="Kravitz S."/>
            <person name="Beeson K."/>
            <person name="Sutton G."/>
            <person name="Rogers Y.-H."/>
            <person name="Friedman R."/>
            <person name="Frazier M."/>
            <person name="Venter J.C."/>
        </authorList>
    </citation>
    <scope>NUCLEOTIDE SEQUENCE [LARGE SCALE GENOMIC DNA]</scope>
    <source>
        <strain evidence="16 17">PCC 7420</strain>
    </source>
</reference>
<evidence type="ECO:0000256" key="2">
    <source>
        <dbReference type="ARBA" id="ARBA00004651"/>
    </source>
</evidence>
<dbReference type="PROSITE" id="PS50046">
    <property type="entry name" value="PHYTOCHROME_2"/>
    <property type="match status" value="1"/>
</dbReference>
<feature type="transmembrane region" description="Helical" evidence="13">
    <location>
        <begin position="289"/>
        <end position="315"/>
    </location>
</feature>
<keyword evidence="17" id="KW-1185">Reference proteome</keyword>
<evidence type="ECO:0000313" key="16">
    <source>
        <dbReference type="EMBL" id="EDX72281.1"/>
    </source>
</evidence>
<gene>
    <name evidence="16" type="ORF">MC7420_950</name>
</gene>
<dbReference type="HOGENOM" id="CLU_010428_0_0_3"/>
<evidence type="ECO:0000256" key="9">
    <source>
        <dbReference type="ARBA" id="ARBA00022777"/>
    </source>
</evidence>
<dbReference type="eggNOG" id="COG2205">
    <property type="taxonomic scope" value="Bacteria"/>
</dbReference>
<dbReference type="EC" id="2.7.13.3" evidence="4"/>
<proteinExistence type="inferred from homology"/>
<dbReference type="GO" id="GO:0005886">
    <property type="term" value="C:plasma membrane"/>
    <property type="evidence" value="ECO:0007669"/>
    <property type="project" value="UniProtKB-SubCell"/>
</dbReference>
<evidence type="ECO:0000256" key="13">
    <source>
        <dbReference type="SAM" id="Phobius"/>
    </source>
</evidence>
<feature type="transmembrane region" description="Helical" evidence="13">
    <location>
        <begin position="26"/>
        <end position="43"/>
    </location>
</feature>
<keyword evidence="10 13" id="KW-1133">Transmembrane helix</keyword>
<feature type="transmembrane region" description="Helical" evidence="13">
    <location>
        <begin position="174"/>
        <end position="193"/>
    </location>
</feature>
<feature type="transmembrane region" description="Helical" evidence="13">
    <location>
        <begin position="214"/>
        <end position="236"/>
    </location>
</feature>
<sequence>MSHEILNISYGEDLILSIFPGNPQRFWRYLITVALVAIAYTGSAQFTLSWLGLGAEASPVWVGAGIALAALFLQGKRLWVGVAIGAFWLNLSLGASFLVSLGSVIGCTLQAVVGAMGLRRLDFNPKLECLKDAYALIVFGAIIAPSINATISTLVNCWVNFIPWHQFGLNWGTLWLGDSMGILVFTPLLLLIVQDSPQRILPPNYPPQQILEAVLCWSLLGVFSWLVFQSRTTFALSDYPLEYLPFPFVVWAALRFRVWGAVLASLIVSGMAIGGTLQGIGPFVVKTGSTLGAILLLQTFMAVVTITALVLAAAMSERQQAEEQLRATLERDRLLAEIALRIRQSLDLDQILHTTVVEVRQLLQADRVYISYLDENNHSKIAAESVASAYKSLLGWKASEKLLQETQELFAQRQILIRDNTERVNVTPYLKDFYRCYQIKATLAIPLILDDQLFGLLAVHQCHRSRHWQSFEVDWLRRLAVQVTIAIQQAQLYQQVQGLNSNLESQVAERTLQLEEKMQELQRLYELKDVFLQAVSHDLRTSMMGLILMLKGTQNNPGETVALPSRILDRLIENSDRQLTLINALSEDHFNQGRKIELHCQPLCLNELLSQILTDLQPLFSSNHAQLTMVIPQTLPPVKADPTQLRCVFHHLLTNALKHNLPGVKITLTVRVERDMLHCAIADDGIGMSKQQCDRLFKLYVRGLHSQHLTGIGLGLYLCRQIINAHGGQISVTSVPTQGSTFNFSLPLYRSKVGIA</sequence>
<evidence type="ECO:0000256" key="5">
    <source>
        <dbReference type="ARBA" id="ARBA00022475"/>
    </source>
</evidence>
<dbReference type="Proteomes" id="UP000003835">
    <property type="component" value="Unassembled WGS sequence"/>
</dbReference>
<evidence type="ECO:0000256" key="10">
    <source>
        <dbReference type="ARBA" id="ARBA00022989"/>
    </source>
</evidence>
<dbReference type="InterPro" id="IPR036890">
    <property type="entry name" value="HATPase_C_sf"/>
</dbReference>
<evidence type="ECO:0000256" key="7">
    <source>
        <dbReference type="ARBA" id="ARBA00022679"/>
    </source>
</evidence>
<dbReference type="CDD" id="cd00075">
    <property type="entry name" value="HATPase"/>
    <property type="match status" value="1"/>
</dbReference>
<dbReference type="InterPro" id="IPR003594">
    <property type="entry name" value="HATPase_dom"/>
</dbReference>
<dbReference type="InterPro" id="IPR029016">
    <property type="entry name" value="GAF-like_dom_sf"/>
</dbReference>
<dbReference type="Gene3D" id="1.10.287.130">
    <property type="match status" value="1"/>
</dbReference>
<comment type="catalytic activity">
    <reaction evidence="1">
        <text>ATP + protein L-histidine = ADP + protein N-phospho-L-histidine.</text>
        <dbReference type="EC" id="2.7.13.3"/>
    </reaction>
</comment>
<dbReference type="OrthoDB" id="434992at2"/>
<keyword evidence="8 13" id="KW-0812">Transmembrane</keyword>
<evidence type="ECO:0000256" key="6">
    <source>
        <dbReference type="ARBA" id="ARBA00022553"/>
    </source>
</evidence>
<evidence type="ECO:0000313" key="17">
    <source>
        <dbReference type="Proteomes" id="UP000003835"/>
    </source>
</evidence>
<feature type="transmembrane region" description="Helical" evidence="13">
    <location>
        <begin position="133"/>
        <end position="154"/>
    </location>
</feature>
<feature type="domain" description="Phytochrome chromophore attachment site" evidence="14">
    <location>
        <begin position="347"/>
        <end position="482"/>
    </location>
</feature>
<dbReference type="InterPro" id="IPR005467">
    <property type="entry name" value="His_kinase_dom"/>
</dbReference>
<dbReference type="CDD" id="cd00082">
    <property type="entry name" value="HisKA"/>
    <property type="match status" value="1"/>
</dbReference>
<evidence type="ECO:0000256" key="11">
    <source>
        <dbReference type="ARBA" id="ARBA00023012"/>
    </source>
</evidence>
<dbReference type="InterPro" id="IPR004358">
    <property type="entry name" value="Sig_transdc_His_kin-like_C"/>
</dbReference>
<name>B4W0H5_9CYAN</name>
<dbReference type="STRING" id="118168.MC7420_950"/>
<dbReference type="FunFam" id="3.30.565.10:FF:000006">
    <property type="entry name" value="Sensor histidine kinase WalK"/>
    <property type="match status" value="1"/>
</dbReference>
<evidence type="ECO:0000256" key="4">
    <source>
        <dbReference type="ARBA" id="ARBA00012438"/>
    </source>
</evidence>
<keyword evidence="11" id="KW-0902">Two-component regulatory system</keyword>
<dbReference type="InterPro" id="IPR003661">
    <property type="entry name" value="HisK_dim/P_dom"/>
</dbReference>
<keyword evidence="5" id="KW-1003">Cell membrane</keyword>
<dbReference type="Gene3D" id="3.30.450.40">
    <property type="match status" value="1"/>
</dbReference>
<comment type="similarity">
    <text evidence="3">In the N-terminal section; belongs to the phytochrome family.</text>
</comment>
<dbReference type="InterPro" id="IPR036097">
    <property type="entry name" value="HisK_dim/P_sf"/>
</dbReference>
<dbReference type="SUPFAM" id="SSF55781">
    <property type="entry name" value="GAF domain-like"/>
    <property type="match status" value="1"/>
</dbReference>
<keyword evidence="6" id="KW-0597">Phosphoprotein</keyword>
<dbReference type="SMART" id="SM00065">
    <property type="entry name" value="GAF"/>
    <property type="match status" value="1"/>
</dbReference>
<dbReference type="GO" id="GO:0000155">
    <property type="term" value="F:phosphorelay sensor kinase activity"/>
    <property type="evidence" value="ECO:0007669"/>
    <property type="project" value="InterPro"/>
</dbReference>
<evidence type="ECO:0000256" key="1">
    <source>
        <dbReference type="ARBA" id="ARBA00000085"/>
    </source>
</evidence>
<dbReference type="SUPFAM" id="SSF55874">
    <property type="entry name" value="ATPase domain of HSP90 chaperone/DNA topoisomerase II/histidine kinase"/>
    <property type="match status" value="1"/>
</dbReference>
<feature type="transmembrane region" description="Helical" evidence="13">
    <location>
        <begin position="50"/>
        <end position="73"/>
    </location>
</feature>
<keyword evidence="7" id="KW-0808">Transferase</keyword>
<feature type="transmembrane region" description="Helical" evidence="13">
    <location>
        <begin position="256"/>
        <end position="277"/>
    </location>
</feature>
<evidence type="ECO:0000256" key="12">
    <source>
        <dbReference type="ARBA" id="ARBA00023136"/>
    </source>
</evidence>